<proteinExistence type="inferred from homology"/>
<keyword evidence="9 10" id="KW-0472">Membrane</keyword>
<evidence type="ECO:0000256" key="1">
    <source>
        <dbReference type="ARBA" id="ARBA00004477"/>
    </source>
</evidence>
<evidence type="ECO:0000313" key="12">
    <source>
        <dbReference type="Proteomes" id="UP000274822"/>
    </source>
</evidence>
<dbReference type="PANTHER" id="PTHR13205">
    <property type="entry name" value="TRANSMEMBRANE PROTEIN 15-RELATED"/>
    <property type="match status" value="1"/>
</dbReference>
<evidence type="ECO:0000256" key="4">
    <source>
        <dbReference type="ARBA" id="ARBA00022679"/>
    </source>
</evidence>
<evidence type="ECO:0000256" key="5">
    <source>
        <dbReference type="ARBA" id="ARBA00022692"/>
    </source>
</evidence>
<evidence type="ECO:0000256" key="2">
    <source>
        <dbReference type="ARBA" id="ARBA00010794"/>
    </source>
</evidence>
<dbReference type="PANTHER" id="PTHR13205:SF15">
    <property type="entry name" value="DOLICHOL KINASE"/>
    <property type="match status" value="1"/>
</dbReference>
<evidence type="ECO:0000256" key="10">
    <source>
        <dbReference type="SAM" id="Phobius"/>
    </source>
</evidence>
<dbReference type="GO" id="GO:0004168">
    <property type="term" value="F:dolichol kinase activity"/>
    <property type="evidence" value="ECO:0007669"/>
    <property type="project" value="UniProtKB-EC"/>
</dbReference>
<keyword evidence="4" id="KW-0808">Transferase</keyword>
<evidence type="ECO:0000256" key="3">
    <source>
        <dbReference type="ARBA" id="ARBA00012132"/>
    </source>
</evidence>
<keyword evidence="12" id="KW-1185">Reference proteome</keyword>
<accession>A0A433QRA2</accession>
<evidence type="ECO:0000256" key="8">
    <source>
        <dbReference type="ARBA" id="ARBA00022989"/>
    </source>
</evidence>
<evidence type="ECO:0000256" key="9">
    <source>
        <dbReference type="ARBA" id="ARBA00023136"/>
    </source>
</evidence>
<keyword evidence="5 10" id="KW-0812">Transmembrane</keyword>
<evidence type="ECO:0000256" key="7">
    <source>
        <dbReference type="ARBA" id="ARBA00022824"/>
    </source>
</evidence>
<dbReference type="GO" id="GO:0043048">
    <property type="term" value="P:dolichyl monophosphate biosynthetic process"/>
    <property type="evidence" value="ECO:0007669"/>
    <property type="project" value="TreeGrafter"/>
</dbReference>
<evidence type="ECO:0000256" key="6">
    <source>
        <dbReference type="ARBA" id="ARBA00022777"/>
    </source>
</evidence>
<dbReference type="Proteomes" id="UP000274822">
    <property type="component" value="Unassembled WGS sequence"/>
</dbReference>
<sequence length="86" mass="8713">HSVLAGLSGILALGLGDSMASIVGKYLGRHRWPGTNKTVEGTTAYVASVLLGSVVIAWVATRVAGMKEVMGAGAWVRYAGAVGITG</sequence>
<comment type="caution">
    <text evidence="11">The sequence shown here is derived from an EMBL/GenBank/DDBJ whole genome shotgun (WGS) entry which is preliminary data.</text>
</comment>
<evidence type="ECO:0000313" key="11">
    <source>
        <dbReference type="EMBL" id="RUS32322.1"/>
    </source>
</evidence>
<reference evidence="11 12" key="1">
    <citation type="journal article" date="2018" name="New Phytol.">
        <title>Phylogenomics of Endogonaceae and evolution of mycorrhizas within Mucoromycota.</title>
        <authorList>
            <person name="Chang Y."/>
            <person name="Desiro A."/>
            <person name="Na H."/>
            <person name="Sandor L."/>
            <person name="Lipzen A."/>
            <person name="Clum A."/>
            <person name="Barry K."/>
            <person name="Grigoriev I.V."/>
            <person name="Martin F.M."/>
            <person name="Stajich J.E."/>
            <person name="Smith M.E."/>
            <person name="Bonito G."/>
            <person name="Spatafora J.W."/>
        </authorList>
    </citation>
    <scope>NUCLEOTIDE SEQUENCE [LARGE SCALE GENOMIC DNA]</scope>
    <source>
        <strain evidence="11 12">AD002</strain>
    </source>
</reference>
<dbReference type="AlphaFoldDB" id="A0A433QRA2"/>
<comment type="similarity">
    <text evidence="2">Belongs to the polyprenol kinase family.</text>
</comment>
<comment type="subcellular location">
    <subcellularLocation>
        <location evidence="1">Endoplasmic reticulum membrane</location>
        <topology evidence="1">Multi-pass membrane protein</topology>
    </subcellularLocation>
</comment>
<organism evidence="11 12">
    <name type="scientific">Jimgerdemannia flammicorona</name>
    <dbReference type="NCBI Taxonomy" id="994334"/>
    <lineage>
        <taxon>Eukaryota</taxon>
        <taxon>Fungi</taxon>
        <taxon>Fungi incertae sedis</taxon>
        <taxon>Mucoromycota</taxon>
        <taxon>Mucoromycotina</taxon>
        <taxon>Endogonomycetes</taxon>
        <taxon>Endogonales</taxon>
        <taxon>Endogonaceae</taxon>
        <taxon>Jimgerdemannia</taxon>
    </lineage>
</organism>
<dbReference type="EMBL" id="RBNJ01002157">
    <property type="protein sequence ID" value="RUS32322.1"/>
    <property type="molecule type" value="Genomic_DNA"/>
</dbReference>
<dbReference type="EC" id="2.7.1.108" evidence="3"/>
<dbReference type="InterPro" id="IPR032974">
    <property type="entry name" value="Polypren_kinase"/>
</dbReference>
<name>A0A433QRA2_9FUNG</name>
<feature type="non-terminal residue" evidence="11">
    <location>
        <position position="1"/>
    </location>
</feature>
<gene>
    <name evidence="11" type="ORF">BC938DRAFT_475732</name>
</gene>
<keyword evidence="6" id="KW-0418">Kinase</keyword>
<keyword evidence="7" id="KW-0256">Endoplasmic reticulum</keyword>
<feature type="transmembrane region" description="Helical" evidence="10">
    <location>
        <begin position="44"/>
        <end position="61"/>
    </location>
</feature>
<dbReference type="GO" id="GO:0005789">
    <property type="term" value="C:endoplasmic reticulum membrane"/>
    <property type="evidence" value="ECO:0007669"/>
    <property type="project" value="UniProtKB-SubCell"/>
</dbReference>
<protein>
    <recommendedName>
        <fullName evidence="3">dolichol kinase</fullName>
        <ecNumber evidence="3">2.7.1.108</ecNumber>
    </recommendedName>
</protein>
<keyword evidence="8 10" id="KW-1133">Transmembrane helix</keyword>